<protein>
    <submittedName>
        <fullName evidence="4">6983_t:CDS:1</fullName>
    </submittedName>
</protein>
<reference evidence="4" key="1">
    <citation type="submission" date="2021-06" db="EMBL/GenBank/DDBJ databases">
        <authorList>
            <person name="Kallberg Y."/>
            <person name="Tangrot J."/>
            <person name="Rosling A."/>
        </authorList>
    </citation>
    <scope>NUCLEOTIDE SEQUENCE</scope>
    <source>
        <strain evidence="4">IA702</strain>
    </source>
</reference>
<evidence type="ECO:0000256" key="2">
    <source>
        <dbReference type="SAM" id="MobiDB-lite"/>
    </source>
</evidence>
<dbReference type="EMBL" id="CAJVPJ010000089">
    <property type="protein sequence ID" value="CAG8475321.1"/>
    <property type="molecule type" value="Genomic_DNA"/>
</dbReference>
<keyword evidence="5" id="KW-1185">Reference proteome</keyword>
<accession>A0A9N8Z600</accession>
<proteinExistence type="predicted"/>
<feature type="compositionally biased region" description="Polar residues" evidence="2">
    <location>
        <begin position="36"/>
        <end position="54"/>
    </location>
</feature>
<keyword evidence="3" id="KW-1133">Transmembrane helix</keyword>
<name>A0A9N8Z600_9GLOM</name>
<organism evidence="4 5">
    <name type="scientific">Paraglomus occultum</name>
    <dbReference type="NCBI Taxonomy" id="144539"/>
    <lineage>
        <taxon>Eukaryota</taxon>
        <taxon>Fungi</taxon>
        <taxon>Fungi incertae sedis</taxon>
        <taxon>Mucoromycota</taxon>
        <taxon>Glomeromycotina</taxon>
        <taxon>Glomeromycetes</taxon>
        <taxon>Paraglomerales</taxon>
        <taxon>Paraglomeraceae</taxon>
        <taxon>Paraglomus</taxon>
    </lineage>
</organism>
<feature type="compositionally biased region" description="Polar residues" evidence="2">
    <location>
        <begin position="113"/>
        <end position="125"/>
    </location>
</feature>
<dbReference type="OrthoDB" id="2445647at2759"/>
<feature type="compositionally biased region" description="Basic and acidic residues" evidence="2">
    <location>
        <begin position="126"/>
        <end position="163"/>
    </location>
</feature>
<feature type="compositionally biased region" description="Low complexity" evidence="2">
    <location>
        <begin position="59"/>
        <end position="74"/>
    </location>
</feature>
<keyword evidence="3" id="KW-0812">Transmembrane</keyword>
<evidence type="ECO:0000256" key="3">
    <source>
        <dbReference type="SAM" id="Phobius"/>
    </source>
</evidence>
<dbReference type="Proteomes" id="UP000789572">
    <property type="component" value="Unassembled WGS sequence"/>
</dbReference>
<feature type="region of interest" description="Disordered" evidence="2">
    <location>
        <begin position="30"/>
        <end position="166"/>
    </location>
</feature>
<comment type="caution">
    <text evidence="4">The sequence shown here is derived from an EMBL/GenBank/DDBJ whole genome shotgun (WGS) entry which is preliminary data.</text>
</comment>
<evidence type="ECO:0000313" key="5">
    <source>
        <dbReference type="Proteomes" id="UP000789572"/>
    </source>
</evidence>
<evidence type="ECO:0000313" key="4">
    <source>
        <dbReference type="EMBL" id="CAG8475321.1"/>
    </source>
</evidence>
<feature type="compositionally biased region" description="Basic and acidic residues" evidence="2">
    <location>
        <begin position="85"/>
        <end position="111"/>
    </location>
</feature>
<evidence type="ECO:0000256" key="1">
    <source>
        <dbReference type="SAM" id="Coils"/>
    </source>
</evidence>
<keyword evidence="3" id="KW-0472">Membrane</keyword>
<feature type="transmembrane region" description="Helical" evidence="3">
    <location>
        <begin position="282"/>
        <end position="300"/>
    </location>
</feature>
<sequence>MAASELIKIAKYGSEIEKEVFSDHYNYNEYTYDFENPSSSTNQPTKTNDNSGTNEEIPGSSGSPDTNDSNNSGNNKKRKNGGNDNDSRETKRVKVEEEVKQNQTKKDEEVSAKITNALQGLSKNTTDQEKENKLAEIEKSKNEGKISEEQKTKITEKKDELAKNDPQGYGKMMAEVLEKKINEFKVEIDKLGQIIQDKLNKLKNGEYTSDVEVRQVEEEVSEKVSEEVAVVETDNLLNQAQKVLNATAAYQTKKDKVEKALKDLENVSQNKTQETGFFRPEVIVPVSILAVLAVVAIVIVRRRKQAKVK</sequence>
<dbReference type="AlphaFoldDB" id="A0A9N8Z600"/>
<gene>
    <name evidence="4" type="ORF">POCULU_LOCUS1256</name>
</gene>
<feature type="coiled-coil region" evidence="1">
    <location>
        <begin position="247"/>
        <end position="274"/>
    </location>
</feature>
<keyword evidence="1" id="KW-0175">Coiled coil</keyword>